<name>A0ABY7FXK4_MYAAR</name>
<sequence>MKVRVKRLTLFRGRHGSSARLKLYPEDEETVEDNSLWPENVTWRRWVSKQEWEREREESRQRRRDHLRHQPYRPYHRYDASYNKRQHRVEDTSSRDNDRNSPWYSDRDDYHDVDEFRLITSAYTCRLVVTLNVCALFNFYSRIGNVILAGDFNAQISFQLGPKSSTSKSRIFTEFIAKHQLTSLKEHIGNTTNILTTRRSRQ</sequence>
<evidence type="ECO:0000313" key="2">
    <source>
        <dbReference type="EMBL" id="WAR25884.1"/>
    </source>
</evidence>
<feature type="region of interest" description="Disordered" evidence="1">
    <location>
        <begin position="83"/>
        <end position="104"/>
    </location>
</feature>
<evidence type="ECO:0008006" key="4">
    <source>
        <dbReference type="Google" id="ProtNLM"/>
    </source>
</evidence>
<dbReference type="Proteomes" id="UP001164746">
    <property type="component" value="Chromosome 14"/>
</dbReference>
<proteinExistence type="predicted"/>
<evidence type="ECO:0000256" key="1">
    <source>
        <dbReference type="SAM" id="MobiDB-lite"/>
    </source>
</evidence>
<protein>
    <recommendedName>
        <fullName evidence="4">Endonuclease/exonuclease/phosphatase domain-containing protein</fullName>
    </recommendedName>
</protein>
<reference evidence="2" key="1">
    <citation type="submission" date="2022-11" db="EMBL/GenBank/DDBJ databases">
        <title>Centuries of genome instability and evolution in soft-shell clam transmissible cancer (bioRxiv).</title>
        <authorList>
            <person name="Hart S.F.M."/>
            <person name="Yonemitsu M.A."/>
            <person name="Giersch R.M."/>
            <person name="Beal B.F."/>
            <person name="Arriagada G."/>
            <person name="Davis B.W."/>
            <person name="Ostrander E.A."/>
            <person name="Goff S.P."/>
            <person name="Metzger M.J."/>
        </authorList>
    </citation>
    <scope>NUCLEOTIDE SEQUENCE</scope>
    <source>
        <strain evidence="2">MELC-2E11</strain>
        <tissue evidence="2">Siphon/mantle</tissue>
    </source>
</reference>
<dbReference type="EMBL" id="CP111025">
    <property type="protein sequence ID" value="WAR25884.1"/>
    <property type="molecule type" value="Genomic_DNA"/>
</dbReference>
<evidence type="ECO:0000313" key="3">
    <source>
        <dbReference type="Proteomes" id="UP001164746"/>
    </source>
</evidence>
<organism evidence="2 3">
    <name type="scientific">Mya arenaria</name>
    <name type="common">Soft-shell clam</name>
    <dbReference type="NCBI Taxonomy" id="6604"/>
    <lineage>
        <taxon>Eukaryota</taxon>
        <taxon>Metazoa</taxon>
        <taxon>Spiralia</taxon>
        <taxon>Lophotrochozoa</taxon>
        <taxon>Mollusca</taxon>
        <taxon>Bivalvia</taxon>
        <taxon>Autobranchia</taxon>
        <taxon>Heteroconchia</taxon>
        <taxon>Euheterodonta</taxon>
        <taxon>Imparidentia</taxon>
        <taxon>Neoheterodontei</taxon>
        <taxon>Myida</taxon>
        <taxon>Myoidea</taxon>
        <taxon>Myidae</taxon>
        <taxon>Mya</taxon>
    </lineage>
</organism>
<keyword evidence="3" id="KW-1185">Reference proteome</keyword>
<gene>
    <name evidence="2" type="ORF">MAR_011588</name>
</gene>
<accession>A0ABY7FXK4</accession>
<feature type="compositionally biased region" description="Basic and acidic residues" evidence="1">
    <location>
        <begin position="88"/>
        <end position="104"/>
    </location>
</feature>